<keyword evidence="2 5" id="KW-0812">Transmembrane</keyword>
<dbReference type="AlphaFoldDB" id="A0A0X8GY37"/>
<evidence type="ECO:0000259" key="6">
    <source>
        <dbReference type="Pfam" id="PF12698"/>
    </source>
</evidence>
<evidence type="ECO:0000256" key="1">
    <source>
        <dbReference type="ARBA" id="ARBA00004141"/>
    </source>
</evidence>
<feature type="transmembrane region" description="Helical" evidence="5">
    <location>
        <begin position="12"/>
        <end position="37"/>
    </location>
</feature>
<dbReference type="PANTHER" id="PTHR43229:SF3">
    <property type="entry name" value="ABC-TYPE MULTIDRUG TRANSPORT SYSTEM, PERMEASE COMPONENT"/>
    <property type="match status" value="1"/>
</dbReference>
<keyword evidence="8" id="KW-1185">Reference proteome</keyword>
<comment type="subcellular location">
    <subcellularLocation>
        <location evidence="1">Membrane</location>
        <topology evidence="1">Multi-pass membrane protein</topology>
    </subcellularLocation>
</comment>
<dbReference type="STRING" id="1514105.AOC36_00690"/>
<proteinExistence type="predicted"/>
<sequence length="251" mass="28098">MKRLITYEIKNILTNIFAIIFGVFFPIFMTLLFYLIYKEEIPASALSGFTLKLFVTNMLIIPLALVFIGFAALFSQEIEKGVTQRLTLFGITTSKQLLAKMAAQALTLLTTIILYSVILVPILKIPMPSMVSFLTFVISLILFSVFSFIIAYSIATLTRKFSVTYGITMVTYFGIMILSGMMGIQPENLPQGLRYASNLLPTTHVASVIPEIWNNSTSNFAPMIQSFIFMGALSAILYFITLNKNKRTLSK</sequence>
<feature type="transmembrane region" description="Helical" evidence="5">
    <location>
        <begin position="163"/>
        <end position="184"/>
    </location>
</feature>
<evidence type="ECO:0000313" key="7">
    <source>
        <dbReference type="EMBL" id="AMC92561.1"/>
    </source>
</evidence>
<protein>
    <recommendedName>
        <fullName evidence="6">ABC-2 type transporter transmembrane domain-containing protein</fullName>
    </recommendedName>
</protein>
<dbReference type="RefSeq" id="WP_067630006.1">
    <property type="nucleotide sequence ID" value="NZ_CP013213.1"/>
</dbReference>
<accession>A0A0X8GY37</accession>
<dbReference type="PANTHER" id="PTHR43229">
    <property type="entry name" value="NODULATION PROTEIN J"/>
    <property type="match status" value="1"/>
</dbReference>
<dbReference type="EMBL" id="CP013213">
    <property type="protein sequence ID" value="AMC92561.1"/>
    <property type="molecule type" value="Genomic_DNA"/>
</dbReference>
<keyword evidence="4 5" id="KW-0472">Membrane</keyword>
<dbReference type="GO" id="GO:0016020">
    <property type="term" value="C:membrane"/>
    <property type="evidence" value="ECO:0007669"/>
    <property type="project" value="UniProtKB-SubCell"/>
</dbReference>
<evidence type="ECO:0000313" key="8">
    <source>
        <dbReference type="Proteomes" id="UP000063781"/>
    </source>
</evidence>
<evidence type="ECO:0000256" key="5">
    <source>
        <dbReference type="SAM" id="Phobius"/>
    </source>
</evidence>
<evidence type="ECO:0000256" key="2">
    <source>
        <dbReference type="ARBA" id="ARBA00022692"/>
    </source>
</evidence>
<dbReference type="GO" id="GO:0140359">
    <property type="term" value="F:ABC-type transporter activity"/>
    <property type="evidence" value="ECO:0007669"/>
    <property type="project" value="InterPro"/>
</dbReference>
<dbReference type="InterPro" id="IPR013525">
    <property type="entry name" value="ABC2_TM"/>
</dbReference>
<dbReference type="OrthoDB" id="9797193at2"/>
<dbReference type="InterPro" id="IPR051784">
    <property type="entry name" value="Nod_factor_ABC_transporter"/>
</dbReference>
<keyword evidence="3 5" id="KW-1133">Transmembrane helix</keyword>
<reference evidence="7 8" key="1">
    <citation type="submission" date="2015-10" db="EMBL/GenBank/DDBJ databases">
        <title>Erysipelothrix larvae sp. LV19 isolated from the larval gut of the rhinoceros beetle, Trypoxylus dichotomus.</title>
        <authorList>
            <person name="Lim S."/>
            <person name="Kim B.-C."/>
        </authorList>
    </citation>
    <scope>NUCLEOTIDE SEQUENCE [LARGE SCALE GENOMIC DNA]</scope>
    <source>
        <strain evidence="7 8">LV19</strain>
    </source>
</reference>
<feature type="domain" description="ABC-2 type transporter transmembrane" evidence="6">
    <location>
        <begin position="53"/>
        <end position="241"/>
    </location>
</feature>
<feature type="transmembrane region" description="Helical" evidence="5">
    <location>
        <begin position="49"/>
        <end position="75"/>
    </location>
</feature>
<dbReference type="Pfam" id="PF12698">
    <property type="entry name" value="ABC2_membrane_3"/>
    <property type="match status" value="1"/>
</dbReference>
<dbReference type="Proteomes" id="UP000063781">
    <property type="component" value="Chromosome"/>
</dbReference>
<name>A0A0X8GY37_9FIRM</name>
<feature type="transmembrane region" description="Helical" evidence="5">
    <location>
        <begin position="105"/>
        <end position="123"/>
    </location>
</feature>
<feature type="transmembrane region" description="Helical" evidence="5">
    <location>
        <begin position="129"/>
        <end position="151"/>
    </location>
</feature>
<gene>
    <name evidence="7" type="ORF">AOC36_00690</name>
</gene>
<evidence type="ECO:0000256" key="3">
    <source>
        <dbReference type="ARBA" id="ARBA00022989"/>
    </source>
</evidence>
<evidence type="ECO:0000256" key="4">
    <source>
        <dbReference type="ARBA" id="ARBA00023136"/>
    </source>
</evidence>
<organism evidence="7 8">
    <name type="scientific">Erysipelothrix larvae</name>
    <dbReference type="NCBI Taxonomy" id="1514105"/>
    <lineage>
        <taxon>Bacteria</taxon>
        <taxon>Bacillati</taxon>
        <taxon>Bacillota</taxon>
        <taxon>Erysipelotrichia</taxon>
        <taxon>Erysipelotrichales</taxon>
        <taxon>Erysipelotrichaceae</taxon>
        <taxon>Erysipelothrix</taxon>
    </lineage>
</organism>
<feature type="transmembrane region" description="Helical" evidence="5">
    <location>
        <begin position="223"/>
        <end position="242"/>
    </location>
</feature>
<dbReference type="KEGG" id="erl:AOC36_00690"/>